<evidence type="ECO:0000256" key="4">
    <source>
        <dbReference type="ARBA" id="ARBA00022989"/>
    </source>
</evidence>
<dbReference type="Pfam" id="PF09678">
    <property type="entry name" value="Caa3_CtaG"/>
    <property type="match status" value="1"/>
</dbReference>
<dbReference type="Proteomes" id="UP000028186">
    <property type="component" value="Chromosome I"/>
</dbReference>
<dbReference type="RefSeq" id="WP_051899725.1">
    <property type="nucleotide sequence ID" value="NZ_HG938355.1"/>
</dbReference>
<feature type="transmembrane region" description="Helical" evidence="6">
    <location>
        <begin position="70"/>
        <end position="89"/>
    </location>
</feature>
<organism evidence="8 9">
    <name type="scientific">Neorhizobium galegae bv. officinalis bv. officinalis str. HAMBI 1141</name>
    <dbReference type="NCBI Taxonomy" id="1028801"/>
    <lineage>
        <taxon>Bacteria</taxon>
        <taxon>Pseudomonadati</taxon>
        <taxon>Pseudomonadota</taxon>
        <taxon>Alphaproteobacteria</taxon>
        <taxon>Hyphomicrobiales</taxon>
        <taxon>Rhizobiaceae</taxon>
        <taxon>Rhizobium/Agrobacterium group</taxon>
        <taxon>Neorhizobium</taxon>
    </lineage>
</organism>
<dbReference type="KEGG" id="ngl:RG1141_CH19010"/>
<evidence type="ECO:0000256" key="5">
    <source>
        <dbReference type="ARBA" id="ARBA00023136"/>
    </source>
</evidence>
<evidence type="ECO:0000256" key="1">
    <source>
        <dbReference type="ARBA" id="ARBA00004651"/>
    </source>
</evidence>
<accession>A0A068T858</accession>
<keyword evidence="7" id="KW-0732">Signal</keyword>
<evidence type="ECO:0000313" key="9">
    <source>
        <dbReference type="Proteomes" id="UP000028186"/>
    </source>
</evidence>
<feature type="chain" id="PRO_5001656475" evidence="7">
    <location>
        <begin position="25"/>
        <end position="301"/>
    </location>
</feature>
<dbReference type="GO" id="GO:0005886">
    <property type="term" value="C:plasma membrane"/>
    <property type="evidence" value="ECO:0007669"/>
    <property type="project" value="UniProtKB-SubCell"/>
</dbReference>
<proteinExistence type="predicted"/>
<keyword evidence="4 6" id="KW-1133">Transmembrane helix</keyword>
<evidence type="ECO:0000256" key="3">
    <source>
        <dbReference type="ARBA" id="ARBA00022692"/>
    </source>
</evidence>
<sequence>MNAQLGNFTLTTALLAIGTLPAAAHDGEPHASAFPWTFDPWIVTPIAIAGGLYALGSVKLQQRANRPLSVINSGILYWAGWLSLVSALVSPLHFLGEHLFTFHMIEHELVMAVAAPLVVLARPVGMFLWGLPRPLRHLVRDVMKTGLVWRTWNALSAGTPATLLHGLAIWAWHAPVLFDATVTDILLHRLQHLSFFVTAVMFWWAMIWRSDRGMAAWHLFLTMLHTSILGALIALSPQVAYVSQTRMVREWGLTPLEDQQLAGLVMWVPGGIIYAGAALAMLALWIAGSNRGGLDASRVHS</sequence>
<comment type="subcellular location">
    <subcellularLocation>
        <location evidence="1">Cell membrane</location>
        <topology evidence="1">Multi-pass membrane protein</topology>
    </subcellularLocation>
</comment>
<dbReference type="eggNOG" id="COG3336">
    <property type="taxonomic scope" value="Bacteria"/>
</dbReference>
<feature type="transmembrane region" description="Helical" evidence="6">
    <location>
        <begin position="261"/>
        <end position="288"/>
    </location>
</feature>
<dbReference type="EMBL" id="HG938355">
    <property type="protein sequence ID" value="CDN54241.1"/>
    <property type="molecule type" value="Genomic_DNA"/>
</dbReference>
<dbReference type="HOGENOM" id="CLU_054944_0_1_5"/>
<keyword evidence="5 6" id="KW-0472">Membrane</keyword>
<feature type="signal peptide" evidence="7">
    <location>
        <begin position="1"/>
        <end position="24"/>
    </location>
</feature>
<protein>
    <submittedName>
        <fullName evidence="8">Cytochrome c oxidase caa3-type, assembly factor CtaG-related protein</fullName>
    </submittedName>
</protein>
<reference evidence="9" key="1">
    <citation type="journal article" date="2014" name="BMC Genomics">
        <title>Genome sequencing of two Neorhizobium galegae strains reveals a noeT gene responsible for the unusual acetylation of the nodulation factors.</title>
        <authorList>
            <person name="Osterman J."/>
            <person name="Marsh J."/>
            <person name="Laine P.K."/>
            <person name="Zeng Z."/>
            <person name="Alatalo E."/>
            <person name="Sullivan J.T."/>
            <person name="Young J.P."/>
            <person name="Thomas-Oates J."/>
            <person name="Paulin L."/>
            <person name="Lindstrom K."/>
        </authorList>
    </citation>
    <scope>NUCLEOTIDE SEQUENCE [LARGE SCALE GENOMIC DNA]</scope>
    <source>
        <strain evidence="9">HAMBI 1141</strain>
    </source>
</reference>
<feature type="transmembrane region" description="Helical" evidence="6">
    <location>
        <begin position="109"/>
        <end position="131"/>
    </location>
</feature>
<keyword evidence="2" id="KW-1003">Cell membrane</keyword>
<name>A0A068T858_NEOGA</name>
<evidence type="ECO:0000313" key="8">
    <source>
        <dbReference type="EMBL" id="CDN54241.1"/>
    </source>
</evidence>
<evidence type="ECO:0000256" key="7">
    <source>
        <dbReference type="SAM" id="SignalP"/>
    </source>
</evidence>
<dbReference type="AlphaFoldDB" id="A0A068T858"/>
<feature type="transmembrane region" description="Helical" evidence="6">
    <location>
        <begin position="220"/>
        <end position="241"/>
    </location>
</feature>
<dbReference type="InterPro" id="IPR019108">
    <property type="entry name" value="Caa3_assmbl_CtaG-rel"/>
</dbReference>
<evidence type="ECO:0000256" key="2">
    <source>
        <dbReference type="ARBA" id="ARBA00022475"/>
    </source>
</evidence>
<keyword evidence="3 6" id="KW-0812">Transmembrane</keyword>
<feature type="transmembrane region" description="Helical" evidence="6">
    <location>
        <begin position="40"/>
        <end position="58"/>
    </location>
</feature>
<gene>
    <name evidence="8" type="ORF">RG1141_CH19010</name>
</gene>
<feature type="transmembrane region" description="Helical" evidence="6">
    <location>
        <begin position="192"/>
        <end position="208"/>
    </location>
</feature>
<evidence type="ECO:0000256" key="6">
    <source>
        <dbReference type="SAM" id="Phobius"/>
    </source>
</evidence>
<feature type="transmembrane region" description="Helical" evidence="6">
    <location>
        <begin position="152"/>
        <end position="172"/>
    </location>
</feature>
<dbReference type="PATRIC" id="fig|1028801.3.peg.1928"/>